<keyword evidence="2" id="KW-0812">Transmembrane</keyword>
<dbReference type="Pfam" id="PF02321">
    <property type="entry name" value="OEP"/>
    <property type="match status" value="2"/>
</dbReference>
<dbReference type="OrthoDB" id="9770517at2"/>
<dbReference type="NCBIfam" id="TIGR01845">
    <property type="entry name" value="outer_NodT"/>
    <property type="match status" value="1"/>
</dbReference>
<evidence type="ECO:0000256" key="1">
    <source>
        <dbReference type="ARBA" id="ARBA00007613"/>
    </source>
</evidence>
<dbReference type="SUPFAM" id="SSF56954">
    <property type="entry name" value="Outer membrane efflux proteins (OEP)"/>
    <property type="match status" value="1"/>
</dbReference>
<organism evidence="4 5">
    <name type="scientific">Aquabacterium soli</name>
    <dbReference type="NCBI Taxonomy" id="2493092"/>
    <lineage>
        <taxon>Bacteria</taxon>
        <taxon>Pseudomonadati</taxon>
        <taxon>Pseudomonadota</taxon>
        <taxon>Betaproteobacteria</taxon>
        <taxon>Burkholderiales</taxon>
        <taxon>Aquabacterium</taxon>
    </lineage>
</organism>
<dbReference type="EMBL" id="RSED01000002">
    <property type="protein sequence ID" value="RRS06017.1"/>
    <property type="molecule type" value="Genomic_DNA"/>
</dbReference>
<dbReference type="PANTHER" id="PTHR30203">
    <property type="entry name" value="OUTER MEMBRANE CATION EFFLUX PROTEIN"/>
    <property type="match status" value="1"/>
</dbReference>
<dbReference type="AlphaFoldDB" id="A0A3R8S4S0"/>
<gene>
    <name evidence="4" type="ORF">EIP75_02905</name>
</gene>
<dbReference type="GO" id="GO:0005886">
    <property type="term" value="C:plasma membrane"/>
    <property type="evidence" value="ECO:0007669"/>
    <property type="project" value="UniProtKB-SubCell"/>
</dbReference>
<evidence type="ECO:0000313" key="5">
    <source>
        <dbReference type="Proteomes" id="UP000269265"/>
    </source>
</evidence>
<proteinExistence type="inferred from homology"/>
<reference evidence="4 5" key="1">
    <citation type="submission" date="2018-12" db="EMBL/GenBank/DDBJ databases">
        <title>The whole draft genome of Aquabacterium sp. SJQ9.</title>
        <authorList>
            <person name="Sun L."/>
            <person name="Gao X."/>
            <person name="Chen W."/>
            <person name="Huang K."/>
        </authorList>
    </citation>
    <scope>NUCLEOTIDE SEQUENCE [LARGE SCALE GENOMIC DNA]</scope>
    <source>
        <strain evidence="4 5">SJQ9</strain>
    </source>
</reference>
<sequence>MAVAIGSVGCSQAPVADTPQLPLASAFKEARGPWVSAEPADNVPRPAWWALYGDPEMDALQQQLLANSPDLGSALARYQQASAATDALRAAQSPSLGTSLNAQRIRQSERRPLRVLGPTSPDYYNSGTLGLDFQYELDLWGRVRQQVGAGEALQQAAQADLANARLALQARLADTLIALRGLDREAALLRETEAAYARAAETIGRRHQGGIASGLDLARAQNQLASTRSQLRQQQAQRALLEHAIAALVGANASSFSIEPKAVEVAMPVVPVGLPSTLLQRRPDIAAAQRRVSAANASVGVARSAVFPSLVLGAQAGYQSSDLDRFIQAPNLFWAIGPTLLVNLLDGGRRKADISRAEASLDEAGQNYRGVVLTAFQQVEDQLALLSQYGEAADAERDATAAAQRSLDLASNRYREGVASYLDVVAAQTANLQARRNALDLDTRQRRASVQLVRALGGGWSQP</sequence>
<name>A0A3R8S4S0_9BURK</name>
<keyword evidence="2" id="KW-0564">Palmitate</keyword>
<dbReference type="GO" id="GO:0015562">
    <property type="term" value="F:efflux transmembrane transporter activity"/>
    <property type="evidence" value="ECO:0007669"/>
    <property type="project" value="InterPro"/>
</dbReference>
<dbReference type="InterPro" id="IPR010131">
    <property type="entry name" value="MdtP/NodT-like"/>
</dbReference>
<evidence type="ECO:0000256" key="3">
    <source>
        <dbReference type="SAM" id="Coils"/>
    </source>
</evidence>
<feature type="coiled-coil region" evidence="3">
    <location>
        <begin position="217"/>
        <end position="244"/>
    </location>
</feature>
<protein>
    <submittedName>
        <fullName evidence="4">Efflux transporter outer membrane subunit</fullName>
    </submittedName>
</protein>
<comment type="subcellular location">
    <subcellularLocation>
        <location evidence="2">Cell membrane</location>
        <topology evidence="2">Lipid-anchor</topology>
    </subcellularLocation>
</comment>
<comment type="caution">
    <text evidence="4">The sequence shown here is derived from an EMBL/GenBank/DDBJ whole genome shotgun (WGS) entry which is preliminary data.</text>
</comment>
<dbReference type="Gene3D" id="1.20.1600.10">
    <property type="entry name" value="Outer membrane efflux proteins (OEP)"/>
    <property type="match status" value="1"/>
</dbReference>
<dbReference type="Gene3D" id="2.20.200.10">
    <property type="entry name" value="Outer membrane efflux proteins (OEP)"/>
    <property type="match status" value="1"/>
</dbReference>
<accession>A0A3R8S4S0</accession>
<dbReference type="PANTHER" id="PTHR30203:SF33">
    <property type="entry name" value="BLR4455 PROTEIN"/>
    <property type="match status" value="1"/>
</dbReference>
<keyword evidence="5" id="KW-1185">Reference proteome</keyword>
<keyword evidence="2" id="KW-0449">Lipoprotein</keyword>
<dbReference type="Proteomes" id="UP000269265">
    <property type="component" value="Unassembled WGS sequence"/>
</dbReference>
<evidence type="ECO:0000313" key="4">
    <source>
        <dbReference type="EMBL" id="RRS06017.1"/>
    </source>
</evidence>
<comment type="similarity">
    <text evidence="1 2">Belongs to the outer membrane factor (OMF) (TC 1.B.17) family.</text>
</comment>
<keyword evidence="3" id="KW-0175">Coiled coil</keyword>
<evidence type="ECO:0000256" key="2">
    <source>
        <dbReference type="RuleBase" id="RU362097"/>
    </source>
</evidence>
<dbReference type="InterPro" id="IPR003423">
    <property type="entry name" value="OMP_efflux"/>
</dbReference>
<keyword evidence="2" id="KW-1134">Transmembrane beta strand</keyword>
<keyword evidence="2" id="KW-0472">Membrane</keyword>